<evidence type="ECO:0000259" key="2">
    <source>
        <dbReference type="Pfam" id="PF24422"/>
    </source>
</evidence>
<feature type="domain" description="DUF7551" evidence="1">
    <location>
        <begin position="117"/>
        <end position="300"/>
    </location>
</feature>
<feature type="domain" description="DUF7552" evidence="2">
    <location>
        <begin position="5"/>
        <end position="79"/>
    </location>
</feature>
<dbReference type="RefSeq" id="WP_372391123.1">
    <property type="nucleotide sequence ID" value="NZ_JBGNYA010000001.1"/>
</dbReference>
<accession>A0ABD5MJV3</accession>
<protein>
    <submittedName>
        <fullName evidence="3">Uncharacterized protein</fullName>
    </submittedName>
</protein>
<reference evidence="3 4" key="1">
    <citation type="submission" date="2024-08" db="EMBL/GenBank/DDBJ databases">
        <title>Halobellus sp. MBLA0158 whole genome sequence.</title>
        <authorList>
            <person name="Hwang C.Y."/>
            <person name="Cho E.-S."/>
            <person name="Seo M.-J."/>
        </authorList>
    </citation>
    <scope>NUCLEOTIDE SEQUENCE [LARGE SCALE GENOMIC DNA]</scope>
    <source>
        <strain evidence="3 4">MBLA0158</strain>
    </source>
</reference>
<organism evidence="3 4">
    <name type="scientific">Halobellus rubicundus</name>
    <dbReference type="NCBI Taxonomy" id="2996466"/>
    <lineage>
        <taxon>Archaea</taxon>
        <taxon>Methanobacteriati</taxon>
        <taxon>Methanobacteriota</taxon>
        <taxon>Stenosarchaea group</taxon>
        <taxon>Halobacteria</taxon>
        <taxon>Halobacteriales</taxon>
        <taxon>Haloferacaceae</taxon>
        <taxon>Halobellus</taxon>
    </lineage>
</organism>
<dbReference type="InterPro" id="IPR055974">
    <property type="entry name" value="DUF7552"/>
</dbReference>
<dbReference type="AlphaFoldDB" id="A0ABD5MJV3"/>
<gene>
    <name evidence="3" type="ORF">OS889_14975</name>
</gene>
<evidence type="ECO:0000313" key="4">
    <source>
        <dbReference type="Proteomes" id="UP001570511"/>
    </source>
</evidence>
<dbReference type="Proteomes" id="UP001570511">
    <property type="component" value="Unassembled WGS sequence"/>
</dbReference>
<proteinExistence type="predicted"/>
<keyword evidence="4" id="KW-1185">Reference proteome</keyword>
<evidence type="ECO:0000259" key="1">
    <source>
        <dbReference type="Pfam" id="PF24420"/>
    </source>
</evidence>
<dbReference type="EMBL" id="JBGNYA010000001">
    <property type="protein sequence ID" value="MFA1612296.1"/>
    <property type="molecule type" value="Genomic_DNA"/>
</dbReference>
<dbReference type="Pfam" id="PF24420">
    <property type="entry name" value="DUF7551"/>
    <property type="match status" value="1"/>
</dbReference>
<comment type="caution">
    <text evidence="3">The sequence shown here is derived from an EMBL/GenBank/DDBJ whole genome shotgun (WGS) entry which is preliminary data.</text>
</comment>
<sequence length="304" mass="32986">MVGPTLVEIRSHIESLASETGEYCIRCGRTGDRPVPAAGKRFDDRETARKAVRATEQYRTALRRYDPRVPYYDLIVCQVAEPSRPADEHQAATTEARRTLSEPVLDVGTAEPERRELVEFCHRIAGAVFETLSDAGYDDVEASILDEYFELAESVGDPDELCLCLLESMAVEIETRLGAAEQAEVLGGATTRLGATDATDEPIAATLAHLSDRGLIGEYSCSAPVDSDGASRSIVVRLTDYALSPRGDRLPILPIVIELFRRQADPAPTSFSATECRSGWRITLTPADAGEPAALSSAPIESEE</sequence>
<dbReference type="InterPro" id="IPR055973">
    <property type="entry name" value="DUF7551"/>
</dbReference>
<evidence type="ECO:0000313" key="3">
    <source>
        <dbReference type="EMBL" id="MFA1612296.1"/>
    </source>
</evidence>
<name>A0ABD5MJV3_9EURY</name>
<dbReference type="Pfam" id="PF24422">
    <property type="entry name" value="DUF7552"/>
    <property type="match status" value="1"/>
</dbReference>